<protein>
    <recommendedName>
        <fullName evidence="7">Jasmonate O-methyltransferase</fullName>
    </recommendedName>
</protein>
<dbReference type="PANTHER" id="PTHR31009">
    <property type="entry name" value="S-ADENOSYL-L-METHIONINE:CARBOXYL METHYLTRANSFERASE FAMILY PROTEIN"/>
    <property type="match status" value="1"/>
</dbReference>
<evidence type="ECO:0000256" key="3">
    <source>
        <dbReference type="ARBA" id="ARBA00022842"/>
    </source>
</evidence>
<name>K4AKT1_SETIT</name>
<dbReference type="GO" id="GO:0032259">
    <property type="term" value="P:methylation"/>
    <property type="evidence" value="ECO:0000318"/>
    <property type="project" value="GO_Central"/>
</dbReference>
<dbReference type="GO" id="GO:0008757">
    <property type="term" value="F:S-adenosylmethionine-dependent methyltransferase activity"/>
    <property type="evidence" value="ECO:0000318"/>
    <property type="project" value="GO_Central"/>
</dbReference>
<dbReference type="OrthoDB" id="1523883at2759"/>
<dbReference type="eggNOG" id="ENOG502RRSC">
    <property type="taxonomic scope" value="Eukaryota"/>
</dbReference>
<dbReference type="EMBL" id="CM003536">
    <property type="protein sequence ID" value="RCV42145.1"/>
    <property type="molecule type" value="Genomic_DNA"/>
</dbReference>
<organism evidence="5 6">
    <name type="scientific">Setaria italica</name>
    <name type="common">Foxtail millet</name>
    <name type="synonym">Panicum italicum</name>
    <dbReference type="NCBI Taxonomy" id="4555"/>
    <lineage>
        <taxon>Eukaryota</taxon>
        <taxon>Viridiplantae</taxon>
        <taxon>Streptophyta</taxon>
        <taxon>Embryophyta</taxon>
        <taxon>Tracheophyta</taxon>
        <taxon>Spermatophyta</taxon>
        <taxon>Magnoliopsida</taxon>
        <taxon>Liliopsida</taxon>
        <taxon>Poales</taxon>
        <taxon>Poaceae</taxon>
        <taxon>PACMAD clade</taxon>
        <taxon>Panicoideae</taxon>
        <taxon>Panicodae</taxon>
        <taxon>Paniceae</taxon>
        <taxon>Cenchrinae</taxon>
        <taxon>Setaria</taxon>
    </lineage>
</organism>
<keyword evidence="3" id="KW-0460">Magnesium</keyword>
<reference evidence="4" key="2">
    <citation type="submission" date="2015-07" db="EMBL/GenBank/DDBJ databases">
        <authorList>
            <person name="Noorani M."/>
        </authorList>
    </citation>
    <scope>NUCLEOTIDE SEQUENCE</scope>
    <source>
        <strain evidence="4">Yugu1</strain>
    </source>
</reference>
<evidence type="ECO:0000313" key="6">
    <source>
        <dbReference type="Proteomes" id="UP000004995"/>
    </source>
</evidence>
<accession>K4AKT1</accession>
<dbReference type="SUPFAM" id="SSF53335">
    <property type="entry name" value="S-adenosyl-L-methionine-dependent methyltransferases"/>
    <property type="match status" value="1"/>
</dbReference>
<dbReference type="EnsemblPlants" id="KQK88370">
    <property type="protein sequence ID" value="KQK88370"/>
    <property type="gene ID" value="SETIT_039508mg"/>
</dbReference>
<keyword evidence="2" id="KW-0479">Metal-binding</keyword>
<evidence type="ECO:0000313" key="4">
    <source>
        <dbReference type="EMBL" id="RCV42145.1"/>
    </source>
</evidence>
<dbReference type="InterPro" id="IPR005299">
    <property type="entry name" value="MeTrfase_7"/>
</dbReference>
<dbReference type="Gramene" id="KQK88370">
    <property type="protein sequence ID" value="KQK88370"/>
    <property type="gene ID" value="SETIT_039508mg"/>
</dbReference>
<evidence type="ECO:0000256" key="1">
    <source>
        <dbReference type="ARBA" id="ARBA00008908"/>
    </source>
</evidence>
<keyword evidence="6" id="KW-1185">Reference proteome</keyword>
<evidence type="ECO:0000313" key="5">
    <source>
        <dbReference type="EnsemblPlants" id="KQK88370"/>
    </source>
</evidence>
<sequence>MAFPVSVCMIGGDGETSYAKNSAMHEAISHLCAAAMPRCLPVADLGCSSGPNALALASAAVDAVRRHQPSVAEQRCREISVYLNDLPNNDFNTVFKDVPPFLREHEEAESGGEGPLVMVFGAPGSFYGRLFPAETLHLVCSSFSLHWLSQVNLQLVFRKNWWMDYGVLINKGSVSAGRTSSPAVNAAYTRQFEQDFKRFLAAGAEEVVPGGWMVLSLCDRYPEFIAEILQDMASQGVLAAAKVDSFNEPFYSPCLEELRGAVEQEGSFEILGLERHGILERGPRGARPWRGSCACWTSGLLVQHFRVEGIGDAYGRAAEERFMGPAAEEDTTVVVLVVSLRRRK</sequence>
<dbReference type="Gene3D" id="1.10.1200.270">
    <property type="entry name" value="Methyltransferase, alpha-helical capping domain"/>
    <property type="match status" value="1"/>
</dbReference>
<comment type="similarity">
    <text evidence="1">Belongs to the methyltransferase superfamily. Type-7 methyltransferase family. SABATH subfamily.</text>
</comment>
<dbReference type="EMBL" id="AGNK02005526">
    <property type="status" value="NOT_ANNOTATED_CDS"/>
    <property type="molecule type" value="Genomic_DNA"/>
</dbReference>
<dbReference type="HOGENOM" id="CLU_019628_1_1_1"/>
<dbReference type="OMA" id="FYAPCAD"/>
<dbReference type="InterPro" id="IPR029063">
    <property type="entry name" value="SAM-dependent_MTases_sf"/>
</dbReference>
<gene>
    <name evidence="4" type="ORF">SETIT_9G192400v2</name>
</gene>
<dbReference type="Pfam" id="PF03492">
    <property type="entry name" value="Methyltransf_7"/>
    <property type="match status" value="1"/>
</dbReference>
<reference evidence="5" key="3">
    <citation type="submission" date="2018-08" db="UniProtKB">
        <authorList>
            <consortium name="EnsemblPlants"/>
        </authorList>
    </citation>
    <scope>IDENTIFICATION</scope>
    <source>
        <strain evidence="5">Yugu1</strain>
    </source>
</reference>
<proteinExistence type="inferred from homology"/>
<reference evidence="4 6" key="1">
    <citation type="journal article" date="2012" name="Nat. Biotechnol.">
        <title>Reference genome sequence of the model plant Setaria.</title>
        <authorList>
            <person name="Bennetzen J.L."/>
            <person name="Schmutz J."/>
            <person name="Wang H."/>
            <person name="Percifield R."/>
            <person name="Hawkins J."/>
            <person name="Pontaroli A.C."/>
            <person name="Estep M."/>
            <person name="Feng L."/>
            <person name="Vaughn J.N."/>
            <person name="Grimwood J."/>
            <person name="Jenkins J."/>
            <person name="Barry K."/>
            <person name="Lindquist E."/>
            <person name="Hellsten U."/>
            <person name="Deshpande S."/>
            <person name="Wang X."/>
            <person name="Wu X."/>
            <person name="Mitros T."/>
            <person name="Triplett J."/>
            <person name="Yang X."/>
            <person name="Ye C.Y."/>
            <person name="Mauro-Herrera M."/>
            <person name="Wang L."/>
            <person name="Li P."/>
            <person name="Sharma M."/>
            <person name="Sharma R."/>
            <person name="Ronald P.C."/>
            <person name="Panaud O."/>
            <person name="Kellogg E.A."/>
            <person name="Brutnell T.P."/>
            <person name="Doust A.N."/>
            <person name="Tuskan G.A."/>
            <person name="Rokhsar D."/>
            <person name="Devos K.M."/>
        </authorList>
    </citation>
    <scope>NUCLEOTIDE SEQUENCE [LARGE SCALE GENOMIC DNA]</scope>
    <source>
        <strain evidence="6">cv. Yugu1</strain>
        <strain evidence="4">Yugu1</strain>
    </source>
</reference>
<dbReference type="Proteomes" id="UP000004995">
    <property type="component" value="Unassembled WGS sequence"/>
</dbReference>
<dbReference type="AlphaFoldDB" id="K4AKT1"/>
<dbReference type="Gene3D" id="3.40.50.150">
    <property type="entry name" value="Vaccinia Virus protein VP39"/>
    <property type="match status" value="1"/>
</dbReference>
<evidence type="ECO:0000256" key="2">
    <source>
        <dbReference type="ARBA" id="ARBA00022723"/>
    </source>
</evidence>
<evidence type="ECO:0008006" key="7">
    <source>
        <dbReference type="Google" id="ProtNLM"/>
    </source>
</evidence>
<dbReference type="InterPro" id="IPR042086">
    <property type="entry name" value="MeTrfase_capping"/>
</dbReference>
<dbReference type="GO" id="GO:0046872">
    <property type="term" value="F:metal ion binding"/>
    <property type="evidence" value="ECO:0007669"/>
    <property type="project" value="UniProtKB-KW"/>
</dbReference>